<accession>A0A2P6QHK7</accession>
<dbReference type="GO" id="GO:0052324">
    <property type="term" value="P:plant-type cell wall cellulose biosynthetic process"/>
    <property type="evidence" value="ECO:0007669"/>
    <property type="project" value="TreeGrafter"/>
</dbReference>
<dbReference type="Gramene" id="PRQ33654">
    <property type="protein sequence ID" value="PRQ33654"/>
    <property type="gene ID" value="RchiOBHm_Chr5g0059981"/>
</dbReference>
<comment type="subcellular location">
    <subcellularLocation>
        <location evidence="1">Cell membrane</location>
        <topology evidence="1">Lipid-anchor</topology>
        <topology evidence="1">GPI-anchor</topology>
    </subcellularLocation>
</comment>
<protein>
    <recommendedName>
        <fullName evidence="7">COBRA C-terminal domain-containing protein</fullName>
    </recommendedName>
</protein>
<dbReference type="AlphaFoldDB" id="A0A2P6QHK7"/>
<organism evidence="8 9">
    <name type="scientific">Rosa chinensis</name>
    <name type="common">China rose</name>
    <dbReference type="NCBI Taxonomy" id="74649"/>
    <lineage>
        <taxon>Eukaryota</taxon>
        <taxon>Viridiplantae</taxon>
        <taxon>Streptophyta</taxon>
        <taxon>Embryophyta</taxon>
        <taxon>Tracheophyta</taxon>
        <taxon>Spermatophyta</taxon>
        <taxon>Magnoliopsida</taxon>
        <taxon>eudicotyledons</taxon>
        <taxon>Gunneridae</taxon>
        <taxon>Pentapetalae</taxon>
        <taxon>rosids</taxon>
        <taxon>fabids</taxon>
        <taxon>Rosales</taxon>
        <taxon>Rosaceae</taxon>
        <taxon>Rosoideae</taxon>
        <taxon>Rosoideae incertae sedis</taxon>
        <taxon>Rosa</taxon>
    </lineage>
</organism>
<keyword evidence="3" id="KW-0472">Membrane</keyword>
<keyword evidence="6" id="KW-0449">Lipoprotein</keyword>
<name>A0A2P6QHK7_ROSCH</name>
<comment type="caution">
    <text evidence="8">The sequence shown here is derived from an EMBL/GenBank/DDBJ whole genome shotgun (WGS) entry which is preliminary data.</text>
</comment>
<proteinExistence type="inferred from homology"/>
<dbReference type="EMBL" id="PDCK01000043">
    <property type="protein sequence ID" value="PRQ33654.1"/>
    <property type="molecule type" value="Genomic_DNA"/>
</dbReference>
<dbReference type="InterPro" id="IPR006918">
    <property type="entry name" value="COBRA_pln"/>
</dbReference>
<dbReference type="Proteomes" id="UP000238479">
    <property type="component" value="Chromosome 5"/>
</dbReference>
<dbReference type="InterPro" id="IPR056900">
    <property type="entry name" value="COB_C"/>
</dbReference>
<evidence type="ECO:0000313" key="9">
    <source>
        <dbReference type="Proteomes" id="UP000238479"/>
    </source>
</evidence>
<dbReference type="STRING" id="74649.A0A2P6QHK7"/>
<comment type="similarity">
    <text evidence="2">Belongs to the COBRA family.</text>
</comment>
<evidence type="ECO:0000256" key="2">
    <source>
        <dbReference type="ARBA" id="ARBA00005507"/>
    </source>
</evidence>
<feature type="domain" description="COBRA C-terminal" evidence="7">
    <location>
        <begin position="15"/>
        <end position="62"/>
    </location>
</feature>
<sequence>MLWGIMFYNDILMQAGHLGSVEWELLFLKDGSNFTSHKGWAFPQRVYFNGDYCGMPPLDAYPSVQ</sequence>
<evidence type="ECO:0000313" key="8">
    <source>
        <dbReference type="EMBL" id="PRQ33654.1"/>
    </source>
</evidence>
<evidence type="ECO:0000256" key="1">
    <source>
        <dbReference type="ARBA" id="ARBA00004609"/>
    </source>
</evidence>
<evidence type="ECO:0000256" key="3">
    <source>
        <dbReference type="ARBA" id="ARBA00022622"/>
    </source>
</evidence>
<dbReference type="GO" id="GO:0005886">
    <property type="term" value="C:plasma membrane"/>
    <property type="evidence" value="ECO:0007669"/>
    <property type="project" value="UniProtKB-SubCell"/>
</dbReference>
<keyword evidence="9" id="KW-1185">Reference proteome</keyword>
<dbReference type="Pfam" id="PF25079">
    <property type="entry name" value="COB_C"/>
    <property type="match status" value="1"/>
</dbReference>
<evidence type="ECO:0000256" key="5">
    <source>
        <dbReference type="ARBA" id="ARBA00023180"/>
    </source>
</evidence>
<dbReference type="GO" id="GO:0010215">
    <property type="term" value="P:cellulose microfibril organization"/>
    <property type="evidence" value="ECO:0007669"/>
    <property type="project" value="InterPro"/>
</dbReference>
<keyword evidence="5" id="KW-0325">Glycoprotein</keyword>
<keyword evidence="4" id="KW-0732">Signal</keyword>
<keyword evidence="3" id="KW-0336">GPI-anchor</keyword>
<gene>
    <name evidence="8" type="ORF">RchiOBHm_Chr5g0059981</name>
</gene>
<evidence type="ECO:0000256" key="4">
    <source>
        <dbReference type="ARBA" id="ARBA00022729"/>
    </source>
</evidence>
<dbReference type="GO" id="GO:0098552">
    <property type="term" value="C:side of membrane"/>
    <property type="evidence" value="ECO:0007669"/>
    <property type="project" value="UniProtKB-KW"/>
</dbReference>
<evidence type="ECO:0000259" key="7">
    <source>
        <dbReference type="Pfam" id="PF25079"/>
    </source>
</evidence>
<evidence type="ECO:0000256" key="6">
    <source>
        <dbReference type="ARBA" id="ARBA00023288"/>
    </source>
</evidence>
<dbReference type="OMA" id="WVILWIE"/>
<dbReference type="PANTHER" id="PTHR31673:SF3">
    <property type="entry name" value="COBRA-LIKE PROTEIN 4"/>
    <property type="match status" value="1"/>
</dbReference>
<reference evidence="8 9" key="1">
    <citation type="journal article" date="2018" name="Nat. Genet.">
        <title>The Rosa genome provides new insights in the design of modern roses.</title>
        <authorList>
            <person name="Bendahmane M."/>
        </authorList>
    </citation>
    <scope>NUCLEOTIDE SEQUENCE [LARGE SCALE GENOMIC DNA]</scope>
    <source>
        <strain evidence="9">cv. Old Blush</strain>
    </source>
</reference>
<dbReference type="PANTHER" id="PTHR31673">
    <property type="entry name" value="PROTEIN COBRA"/>
    <property type="match status" value="1"/>
</dbReference>